<reference evidence="6" key="1">
    <citation type="submission" date="2022-11" db="UniProtKB">
        <authorList>
            <consortium name="WormBaseParasite"/>
        </authorList>
    </citation>
    <scope>IDENTIFICATION</scope>
</reference>
<dbReference type="GO" id="GO:0080008">
    <property type="term" value="C:Cul4-RING E3 ubiquitin ligase complex"/>
    <property type="evidence" value="ECO:0007669"/>
    <property type="project" value="TreeGrafter"/>
</dbReference>
<dbReference type="PANTHER" id="PTHR15574:SF43">
    <property type="entry name" value="DDB1- AND CUL4-ASSOCIATED FACTOR 5"/>
    <property type="match status" value="1"/>
</dbReference>
<evidence type="ECO:0000256" key="1">
    <source>
        <dbReference type="ARBA" id="ARBA00022574"/>
    </source>
</evidence>
<evidence type="ECO:0000313" key="5">
    <source>
        <dbReference type="Proteomes" id="UP000887540"/>
    </source>
</evidence>
<dbReference type="WBParaSite" id="ACRNAN_scaffold402.g13962.t1">
    <property type="protein sequence ID" value="ACRNAN_scaffold402.g13962.t1"/>
    <property type="gene ID" value="ACRNAN_scaffold402.g13962"/>
</dbReference>
<dbReference type="Proteomes" id="UP000887540">
    <property type="component" value="Unplaced"/>
</dbReference>
<protein>
    <submittedName>
        <fullName evidence="6">Uncharacterized protein</fullName>
    </submittedName>
</protein>
<dbReference type="PROSITE" id="PS50294">
    <property type="entry name" value="WD_REPEATS_REGION"/>
    <property type="match status" value="2"/>
</dbReference>
<dbReference type="InterPro" id="IPR045151">
    <property type="entry name" value="DCAF8"/>
</dbReference>
<feature type="repeat" description="WD" evidence="3">
    <location>
        <begin position="43"/>
        <end position="75"/>
    </location>
</feature>
<sequence length="465" mass="53389">MKKWYTEVQLLDRLRVRELGIPLAQKYDLCERNRQQTLYQKDVKGHYGCVNAVEFSPKGTYIVSGGDDLRVILWKAVDFFTQDQPKPFQIMKSKHFSNIFALDFSLGTERIYSAGNDHTLFVHDIATGESSQSYSADRCFYGISIHPHDDNVFAAASEDGRVRIYDLRNSEECHAIKQPGPVFCGEYNPVQSNLMCVCGSKMGLTVYDHRMLKEAFASAGSFTQHAIHGDWNDRGDAIFCIRSKSKPLVFDLHTSNHIELNDPSYENICTVKSCTFLNSQYVMTGGDDWNIYIWKVPERIESIDEAFTVLKGHRSIVNHIRYSEENNMIVSCGVEKILKVWSGMPINQSYRDPPRRQPLSMSQRRAYSYLDEVDNVEEDLNTLHMFDSFTHQNEDMENEMELDLSDDDDDREADGLLHGYIFRFAHHGEEDYNEVVLSSNESSDTDMDRDGDSSEDDAGFQMFET</sequence>
<evidence type="ECO:0000256" key="3">
    <source>
        <dbReference type="PROSITE-ProRule" id="PRU00221"/>
    </source>
</evidence>
<dbReference type="InterPro" id="IPR036322">
    <property type="entry name" value="WD40_repeat_dom_sf"/>
</dbReference>
<keyword evidence="5" id="KW-1185">Reference proteome</keyword>
<dbReference type="AlphaFoldDB" id="A0A914DVN6"/>
<evidence type="ECO:0000256" key="2">
    <source>
        <dbReference type="ARBA" id="ARBA00022737"/>
    </source>
</evidence>
<dbReference type="SUPFAM" id="SSF50978">
    <property type="entry name" value="WD40 repeat-like"/>
    <property type="match status" value="1"/>
</dbReference>
<dbReference type="GO" id="GO:0045717">
    <property type="term" value="P:negative regulation of fatty acid biosynthetic process"/>
    <property type="evidence" value="ECO:0007669"/>
    <property type="project" value="TreeGrafter"/>
</dbReference>
<feature type="region of interest" description="Disordered" evidence="4">
    <location>
        <begin position="436"/>
        <end position="465"/>
    </location>
</feature>
<name>A0A914DVN6_9BILA</name>
<dbReference type="Gene3D" id="2.130.10.10">
    <property type="entry name" value="YVTN repeat-like/Quinoprotein amine dehydrogenase"/>
    <property type="match status" value="2"/>
</dbReference>
<dbReference type="PROSITE" id="PS50082">
    <property type="entry name" value="WD_REPEATS_2"/>
    <property type="match status" value="2"/>
</dbReference>
<proteinExistence type="predicted"/>
<dbReference type="Pfam" id="PF00400">
    <property type="entry name" value="WD40"/>
    <property type="match status" value="3"/>
</dbReference>
<evidence type="ECO:0000256" key="4">
    <source>
        <dbReference type="SAM" id="MobiDB-lite"/>
    </source>
</evidence>
<dbReference type="SMART" id="SM00320">
    <property type="entry name" value="WD40"/>
    <property type="match status" value="6"/>
</dbReference>
<accession>A0A914DVN6</accession>
<organism evidence="5 6">
    <name type="scientific">Acrobeloides nanus</name>
    <dbReference type="NCBI Taxonomy" id="290746"/>
    <lineage>
        <taxon>Eukaryota</taxon>
        <taxon>Metazoa</taxon>
        <taxon>Ecdysozoa</taxon>
        <taxon>Nematoda</taxon>
        <taxon>Chromadorea</taxon>
        <taxon>Rhabditida</taxon>
        <taxon>Tylenchina</taxon>
        <taxon>Cephalobomorpha</taxon>
        <taxon>Cephaloboidea</taxon>
        <taxon>Cephalobidae</taxon>
        <taxon>Acrobeloides</taxon>
    </lineage>
</organism>
<keyword evidence="1 3" id="KW-0853">WD repeat</keyword>
<dbReference type="GO" id="GO:0005737">
    <property type="term" value="C:cytoplasm"/>
    <property type="evidence" value="ECO:0007669"/>
    <property type="project" value="TreeGrafter"/>
</dbReference>
<feature type="repeat" description="WD" evidence="3">
    <location>
        <begin position="310"/>
        <end position="342"/>
    </location>
</feature>
<dbReference type="InterPro" id="IPR001680">
    <property type="entry name" value="WD40_rpt"/>
</dbReference>
<keyword evidence="2" id="KW-0677">Repeat</keyword>
<dbReference type="InterPro" id="IPR015943">
    <property type="entry name" value="WD40/YVTN_repeat-like_dom_sf"/>
</dbReference>
<dbReference type="PANTHER" id="PTHR15574">
    <property type="entry name" value="WD REPEAT DOMAIN-CONTAINING FAMILY"/>
    <property type="match status" value="1"/>
</dbReference>
<evidence type="ECO:0000313" key="6">
    <source>
        <dbReference type="WBParaSite" id="ACRNAN_scaffold402.g13962.t1"/>
    </source>
</evidence>